<comment type="caution">
    <text evidence="2">The sequence shown here is derived from an EMBL/GenBank/DDBJ whole genome shotgun (WGS) entry which is preliminary data.</text>
</comment>
<dbReference type="EMBL" id="JANPWB010000003">
    <property type="protein sequence ID" value="KAJ1197499.1"/>
    <property type="molecule type" value="Genomic_DNA"/>
</dbReference>
<dbReference type="Proteomes" id="UP001066276">
    <property type="component" value="Chromosome 2_1"/>
</dbReference>
<protein>
    <submittedName>
        <fullName evidence="2">Uncharacterized protein</fullName>
    </submittedName>
</protein>
<organism evidence="2 3">
    <name type="scientific">Pleurodeles waltl</name>
    <name type="common">Iberian ribbed newt</name>
    <dbReference type="NCBI Taxonomy" id="8319"/>
    <lineage>
        <taxon>Eukaryota</taxon>
        <taxon>Metazoa</taxon>
        <taxon>Chordata</taxon>
        <taxon>Craniata</taxon>
        <taxon>Vertebrata</taxon>
        <taxon>Euteleostomi</taxon>
        <taxon>Amphibia</taxon>
        <taxon>Batrachia</taxon>
        <taxon>Caudata</taxon>
        <taxon>Salamandroidea</taxon>
        <taxon>Salamandridae</taxon>
        <taxon>Pleurodelinae</taxon>
        <taxon>Pleurodeles</taxon>
    </lineage>
</organism>
<evidence type="ECO:0000256" key="1">
    <source>
        <dbReference type="SAM" id="MobiDB-lite"/>
    </source>
</evidence>
<name>A0AAV7VBN6_PLEWA</name>
<feature type="region of interest" description="Disordered" evidence="1">
    <location>
        <begin position="1"/>
        <end position="50"/>
    </location>
</feature>
<reference evidence="2" key="1">
    <citation type="journal article" date="2022" name="bioRxiv">
        <title>Sequencing and chromosome-scale assembly of the giantPleurodeles waltlgenome.</title>
        <authorList>
            <person name="Brown T."/>
            <person name="Elewa A."/>
            <person name="Iarovenko S."/>
            <person name="Subramanian E."/>
            <person name="Araus A.J."/>
            <person name="Petzold A."/>
            <person name="Susuki M."/>
            <person name="Suzuki K.-i.T."/>
            <person name="Hayashi T."/>
            <person name="Toyoda A."/>
            <person name="Oliveira C."/>
            <person name="Osipova E."/>
            <person name="Leigh N.D."/>
            <person name="Simon A."/>
            <person name="Yun M.H."/>
        </authorList>
    </citation>
    <scope>NUCLEOTIDE SEQUENCE</scope>
    <source>
        <strain evidence="2">20211129_DDA</strain>
        <tissue evidence="2">Liver</tissue>
    </source>
</reference>
<dbReference type="AlphaFoldDB" id="A0AAV7VBN6"/>
<gene>
    <name evidence="2" type="ORF">NDU88_001356</name>
</gene>
<keyword evidence="3" id="KW-1185">Reference proteome</keyword>
<evidence type="ECO:0000313" key="2">
    <source>
        <dbReference type="EMBL" id="KAJ1197499.1"/>
    </source>
</evidence>
<feature type="region of interest" description="Disordered" evidence="1">
    <location>
        <begin position="68"/>
        <end position="104"/>
    </location>
</feature>
<evidence type="ECO:0000313" key="3">
    <source>
        <dbReference type="Proteomes" id="UP001066276"/>
    </source>
</evidence>
<sequence length="104" mass="10981">MDGNSRGGYTTTCRTKPEERLGSTSWRRIDTPPSDDPNTTPLGQRKVTVGEDSTIQLSVREAWESVQDVGMTSSADGTDSGASSPTLDFVPDTLAASEVGSGDK</sequence>
<accession>A0AAV7VBN6</accession>
<feature type="compositionally biased region" description="Low complexity" evidence="1">
    <location>
        <begin position="72"/>
        <end position="84"/>
    </location>
</feature>
<proteinExistence type="predicted"/>